<comment type="caution">
    <text evidence="6">The sequence shown here is derived from an EMBL/GenBank/DDBJ whole genome shotgun (WGS) entry which is preliminary data.</text>
</comment>
<keyword evidence="7" id="KW-1185">Reference proteome</keyword>
<comment type="similarity">
    <text evidence="1">Belongs to the SMC family. SbcC subfamily.</text>
</comment>
<dbReference type="OrthoDB" id="103556at2"/>
<dbReference type="PANTHER" id="PTHR32114">
    <property type="entry name" value="ABC TRANSPORTER ABCH.3"/>
    <property type="match status" value="1"/>
</dbReference>
<dbReference type="PANTHER" id="PTHR32114:SF2">
    <property type="entry name" value="ABC TRANSPORTER ABCH.3"/>
    <property type="match status" value="1"/>
</dbReference>
<evidence type="ECO:0000256" key="3">
    <source>
        <dbReference type="ARBA" id="ARBA00013368"/>
    </source>
</evidence>
<dbReference type="Gene3D" id="3.40.50.300">
    <property type="entry name" value="P-loop containing nucleotide triphosphate hydrolases"/>
    <property type="match status" value="2"/>
</dbReference>
<sequence>MPNFYIKKLIVSGNGNEPSVLEFDEGLNIICGPSNTGKSYILECIDYLFGSDNIRFDRKTGYNNIKIIVDTDNGSITFDREIDSNKIKVHSNDHRIESGDYRTSGKKNISDVWLRLIGIDEEHFIIKNSRYDKQRLTWRTFSHMFLIKESVVFQEPSILLPKQNTAHTAALSALFFLITGQDFADSDPKEEKKIKEARKKAVVDYINKRLSDFAERKNELNKLPVGDEEYLQEKVENVLAEIAETEAKITDFVNRSKQLLKEIYVVSEQLAECNTLYNRYQALKSQYASDIKRLTFIVEGELHKRNMHPNSKCPFCDSSIPSLQKEATYAEASHAELHRIQLQLDDLVEAEQDLIKERSVLESKLATLNSEKSDVELLIKDELKPKIAALKATLYDYRRAIEIRNESVVISKYETTMKSELFEAMIEEESEVEFKIKNYFSRDIIATLDSYLNRVLESCKFDAYSSAYLDPSSFDIIINGTPKNTYGKGYRAFLNTVLAISLMEYLSDKGKYAPELLIIDSPILSLKEKGDGVASDTMKAALFQYLLDNQAHGQVIIVENDIPDLDYSNANVIQFTKDESYGRYGFLNGVRQ</sequence>
<dbReference type="SUPFAM" id="SSF52540">
    <property type="entry name" value="P-loop containing nucleoside triphosphate hydrolases"/>
    <property type="match status" value="1"/>
</dbReference>
<name>A0A140L211_9FIRM</name>
<dbReference type="STRING" id="520762.AN619_23140"/>
<gene>
    <name evidence="6" type="ORF">AN619_23140</name>
</gene>
<evidence type="ECO:0000313" key="7">
    <source>
        <dbReference type="Proteomes" id="UP000070456"/>
    </source>
</evidence>
<keyword evidence="4" id="KW-0175">Coiled coil</keyword>
<dbReference type="InterPro" id="IPR038729">
    <property type="entry name" value="Rad50/SbcC_AAA"/>
</dbReference>
<accession>A0A140L211</accession>
<reference evidence="6 7" key="1">
    <citation type="submission" date="2015-12" db="EMBL/GenBank/DDBJ databases">
        <title>Draft genome sequence of the thermoanaerobe Thermotalea metallivorans, an isolate from the runoff channel of the Great Artesian Basin, Australia.</title>
        <authorList>
            <person name="Patel B.K."/>
        </authorList>
    </citation>
    <scope>NUCLEOTIDE SEQUENCE [LARGE SCALE GENOMIC DNA]</scope>
    <source>
        <strain evidence="6 7">B2-1</strain>
    </source>
</reference>
<feature type="coiled-coil region" evidence="4">
    <location>
        <begin position="337"/>
        <end position="371"/>
    </location>
</feature>
<dbReference type="PATRIC" id="fig|520762.4.peg.2549"/>
<evidence type="ECO:0000256" key="2">
    <source>
        <dbReference type="ARBA" id="ARBA00011322"/>
    </source>
</evidence>
<dbReference type="EMBL" id="LOEE01000050">
    <property type="protein sequence ID" value="KXG74586.1"/>
    <property type="molecule type" value="Genomic_DNA"/>
</dbReference>
<organism evidence="6 7">
    <name type="scientific">Thermotalea metallivorans</name>
    <dbReference type="NCBI Taxonomy" id="520762"/>
    <lineage>
        <taxon>Bacteria</taxon>
        <taxon>Bacillati</taxon>
        <taxon>Bacillota</taxon>
        <taxon>Clostridia</taxon>
        <taxon>Peptostreptococcales</taxon>
        <taxon>Thermotaleaceae</taxon>
        <taxon>Thermotalea</taxon>
    </lineage>
</organism>
<dbReference type="AlphaFoldDB" id="A0A140L211"/>
<dbReference type="Proteomes" id="UP000070456">
    <property type="component" value="Unassembled WGS sequence"/>
</dbReference>
<evidence type="ECO:0000256" key="1">
    <source>
        <dbReference type="ARBA" id="ARBA00006930"/>
    </source>
</evidence>
<evidence type="ECO:0000256" key="4">
    <source>
        <dbReference type="SAM" id="Coils"/>
    </source>
</evidence>
<dbReference type="GO" id="GO:0016887">
    <property type="term" value="F:ATP hydrolysis activity"/>
    <property type="evidence" value="ECO:0007669"/>
    <property type="project" value="InterPro"/>
</dbReference>
<evidence type="ECO:0000259" key="5">
    <source>
        <dbReference type="Pfam" id="PF13476"/>
    </source>
</evidence>
<evidence type="ECO:0000313" key="6">
    <source>
        <dbReference type="EMBL" id="KXG74586.1"/>
    </source>
</evidence>
<proteinExistence type="inferred from homology"/>
<dbReference type="GO" id="GO:0006302">
    <property type="term" value="P:double-strand break repair"/>
    <property type="evidence" value="ECO:0007669"/>
    <property type="project" value="InterPro"/>
</dbReference>
<feature type="coiled-coil region" evidence="4">
    <location>
        <begin position="228"/>
        <end position="262"/>
    </location>
</feature>
<dbReference type="InterPro" id="IPR027417">
    <property type="entry name" value="P-loop_NTPase"/>
</dbReference>
<feature type="domain" description="Rad50/SbcC-type AAA" evidence="5">
    <location>
        <begin position="20"/>
        <end position="249"/>
    </location>
</feature>
<comment type="subunit">
    <text evidence="2">Heterodimer of SbcC and SbcD.</text>
</comment>
<dbReference type="Pfam" id="PF13476">
    <property type="entry name" value="AAA_23"/>
    <property type="match status" value="1"/>
</dbReference>
<protein>
    <recommendedName>
        <fullName evidence="3">Nuclease SbcCD subunit C</fullName>
    </recommendedName>
</protein>
<dbReference type="RefSeq" id="WP_068557089.1">
    <property type="nucleotide sequence ID" value="NZ_LOEE01000050.1"/>
</dbReference>